<dbReference type="Proteomes" id="UP000886595">
    <property type="component" value="Unassembled WGS sequence"/>
</dbReference>
<evidence type="ECO:0000256" key="4">
    <source>
        <dbReference type="ARBA" id="ARBA00023136"/>
    </source>
</evidence>
<dbReference type="OrthoDB" id="3222at2759"/>
<feature type="transmembrane region" description="Helical" evidence="6">
    <location>
        <begin position="71"/>
        <end position="92"/>
    </location>
</feature>
<organism evidence="7 8">
    <name type="scientific">Brassica carinata</name>
    <name type="common">Ethiopian mustard</name>
    <name type="synonym">Abyssinian cabbage</name>
    <dbReference type="NCBI Taxonomy" id="52824"/>
    <lineage>
        <taxon>Eukaryota</taxon>
        <taxon>Viridiplantae</taxon>
        <taxon>Streptophyta</taxon>
        <taxon>Embryophyta</taxon>
        <taxon>Tracheophyta</taxon>
        <taxon>Spermatophyta</taxon>
        <taxon>Magnoliopsida</taxon>
        <taxon>eudicotyledons</taxon>
        <taxon>Gunneridae</taxon>
        <taxon>Pentapetalae</taxon>
        <taxon>rosids</taxon>
        <taxon>malvids</taxon>
        <taxon>Brassicales</taxon>
        <taxon>Brassicaceae</taxon>
        <taxon>Brassiceae</taxon>
        <taxon>Brassica</taxon>
    </lineage>
</organism>
<dbReference type="PANTHER" id="PTHR45724">
    <property type="entry name" value="AQUAPORIN NIP2-1"/>
    <property type="match status" value="1"/>
</dbReference>
<dbReference type="GO" id="GO:0015267">
    <property type="term" value="F:channel activity"/>
    <property type="evidence" value="ECO:0007669"/>
    <property type="project" value="InterPro"/>
</dbReference>
<dbReference type="Pfam" id="PF00230">
    <property type="entry name" value="MIP"/>
    <property type="match status" value="2"/>
</dbReference>
<dbReference type="PANTHER" id="PTHR45724:SF41">
    <property type="entry name" value="(RAPE) HYPOTHETICAL PROTEIN"/>
    <property type="match status" value="1"/>
</dbReference>
<sequence>MINRPATSASMNPVRTLGPAIAANNYRAIWVYLTAPILGALIGAGTPATSASMNPVRTLGPAIAANNYRAIWVYLTAPILGALIGAGTYTVVKLPEEDEEHKEKRSFRR</sequence>
<evidence type="ECO:0000256" key="2">
    <source>
        <dbReference type="ARBA" id="ARBA00022692"/>
    </source>
</evidence>
<evidence type="ECO:0000256" key="5">
    <source>
        <dbReference type="RuleBase" id="RU000477"/>
    </source>
</evidence>
<dbReference type="AlphaFoldDB" id="A0A8X7R577"/>
<dbReference type="InterPro" id="IPR000425">
    <property type="entry name" value="MIP"/>
</dbReference>
<accession>A0A8X7R577</accession>
<name>A0A8X7R577_BRACI</name>
<gene>
    <name evidence="7" type="ORF">Bca52824_053405</name>
</gene>
<keyword evidence="5" id="KW-0813">Transport</keyword>
<comment type="subcellular location">
    <subcellularLocation>
        <location evidence="1">Membrane</location>
        <topology evidence="1">Multi-pass membrane protein</topology>
    </subcellularLocation>
</comment>
<evidence type="ECO:0000313" key="7">
    <source>
        <dbReference type="EMBL" id="KAG2282185.1"/>
    </source>
</evidence>
<dbReference type="SUPFAM" id="SSF81338">
    <property type="entry name" value="Aquaporin-like"/>
    <property type="match status" value="2"/>
</dbReference>
<comment type="similarity">
    <text evidence="5">Belongs to the MIP/aquaporin (TC 1.A.8) family.</text>
</comment>
<dbReference type="GO" id="GO:0016020">
    <property type="term" value="C:membrane"/>
    <property type="evidence" value="ECO:0007669"/>
    <property type="project" value="UniProtKB-SubCell"/>
</dbReference>
<reference evidence="7 8" key="1">
    <citation type="submission" date="2020-02" db="EMBL/GenBank/DDBJ databases">
        <authorList>
            <person name="Ma Q."/>
            <person name="Huang Y."/>
            <person name="Song X."/>
            <person name="Pei D."/>
        </authorList>
    </citation>
    <scope>NUCLEOTIDE SEQUENCE [LARGE SCALE GENOMIC DNA]</scope>
    <source>
        <strain evidence="7">Sxm20200214</strain>
        <tissue evidence="7">Leaf</tissue>
    </source>
</reference>
<evidence type="ECO:0000256" key="3">
    <source>
        <dbReference type="ARBA" id="ARBA00022989"/>
    </source>
</evidence>
<comment type="caution">
    <text evidence="7">The sequence shown here is derived from an EMBL/GenBank/DDBJ whole genome shotgun (WGS) entry which is preliminary data.</text>
</comment>
<evidence type="ECO:0000256" key="6">
    <source>
        <dbReference type="SAM" id="Phobius"/>
    </source>
</evidence>
<proteinExistence type="inferred from homology"/>
<evidence type="ECO:0000256" key="1">
    <source>
        <dbReference type="ARBA" id="ARBA00004141"/>
    </source>
</evidence>
<dbReference type="Gene3D" id="1.20.1080.10">
    <property type="entry name" value="Glycerol uptake facilitator protein"/>
    <property type="match status" value="2"/>
</dbReference>
<keyword evidence="3 6" id="KW-1133">Transmembrane helix</keyword>
<keyword evidence="4 6" id="KW-0472">Membrane</keyword>
<dbReference type="EMBL" id="JAAMPC010000011">
    <property type="protein sequence ID" value="KAG2282185.1"/>
    <property type="molecule type" value="Genomic_DNA"/>
</dbReference>
<evidence type="ECO:0000313" key="8">
    <source>
        <dbReference type="Proteomes" id="UP000886595"/>
    </source>
</evidence>
<feature type="transmembrane region" description="Helical" evidence="6">
    <location>
        <begin position="29"/>
        <end position="51"/>
    </location>
</feature>
<keyword evidence="2 5" id="KW-0812">Transmembrane</keyword>
<protein>
    <submittedName>
        <fullName evidence="7">Uncharacterized protein</fullName>
    </submittedName>
</protein>
<dbReference type="PRINTS" id="PR00783">
    <property type="entry name" value="MINTRINSICP"/>
</dbReference>
<dbReference type="InterPro" id="IPR023271">
    <property type="entry name" value="Aquaporin-like"/>
</dbReference>
<dbReference type="InterPro" id="IPR034294">
    <property type="entry name" value="Aquaporin_transptr"/>
</dbReference>
<keyword evidence="8" id="KW-1185">Reference proteome</keyword>